<keyword evidence="8" id="KW-0539">Nucleus</keyword>
<evidence type="ECO:0000256" key="2">
    <source>
        <dbReference type="ARBA" id="ARBA00021327"/>
    </source>
</evidence>
<feature type="region of interest" description="Disordered" evidence="9">
    <location>
        <begin position="79"/>
        <end position="99"/>
    </location>
</feature>
<evidence type="ECO:0000256" key="6">
    <source>
        <dbReference type="ARBA" id="ARBA00023155"/>
    </source>
</evidence>
<dbReference type="InterPro" id="IPR039162">
    <property type="entry name" value="HOPX"/>
</dbReference>
<evidence type="ECO:0000313" key="11">
    <source>
        <dbReference type="Proteomes" id="UP000031443"/>
    </source>
</evidence>
<dbReference type="GO" id="GO:0003677">
    <property type="term" value="F:DNA binding"/>
    <property type="evidence" value="ECO:0007669"/>
    <property type="project" value="UniProtKB-KW"/>
</dbReference>
<dbReference type="AlphaFoldDB" id="M7B0H6"/>
<name>M7B0H6_CHEMY</name>
<gene>
    <name evidence="10" type="ORF">UY3_17348</name>
</gene>
<dbReference type="SUPFAM" id="SSF46689">
    <property type="entry name" value="Homeodomain-like"/>
    <property type="match status" value="1"/>
</dbReference>
<dbReference type="GO" id="GO:0006357">
    <property type="term" value="P:regulation of transcription by RNA polymerase II"/>
    <property type="evidence" value="ECO:0007669"/>
    <property type="project" value="TreeGrafter"/>
</dbReference>
<proteinExistence type="predicted"/>
<keyword evidence="3" id="KW-0217">Developmental protein</keyword>
<evidence type="ECO:0000256" key="3">
    <source>
        <dbReference type="ARBA" id="ARBA00022473"/>
    </source>
</evidence>
<dbReference type="STRING" id="8469.M7B0H6"/>
<accession>M7B0H6</accession>
<dbReference type="CDD" id="cd00086">
    <property type="entry name" value="homeodomain"/>
    <property type="match status" value="1"/>
</dbReference>
<dbReference type="InterPro" id="IPR009057">
    <property type="entry name" value="Homeodomain-like_sf"/>
</dbReference>
<dbReference type="InterPro" id="IPR001356">
    <property type="entry name" value="HD"/>
</dbReference>
<dbReference type="Proteomes" id="UP000031443">
    <property type="component" value="Unassembled WGS sequence"/>
</dbReference>
<evidence type="ECO:0000256" key="5">
    <source>
        <dbReference type="ARBA" id="ARBA00023015"/>
    </source>
</evidence>
<dbReference type="eggNOG" id="KOG0490">
    <property type="taxonomic scope" value="Eukaryota"/>
</dbReference>
<dbReference type="PANTHER" id="PTHR21408:SF1">
    <property type="entry name" value="HOMEODOMAIN-ONLY PROTEIN"/>
    <property type="match status" value="1"/>
</dbReference>
<dbReference type="Gene3D" id="1.10.10.60">
    <property type="entry name" value="Homeodomain-like"/>
    <property type="match status" value="1"/>
</dbReference>
<evidence type="ECO:0000256" key="8">
    <source>
        <dbReference type="ARBA" id="ARBA00023242"/>
    </source>
</evidence>
<dbReference type="GO" id="GO:0005634">
    <property type="term" value="C:nucleus"/>
    <property type="evidence" value="ECO:0007669"/>
    <property type="project" value="UniProtKB-SubCell"/>
</dbReference>
<feature type="region of interest" description="Disordered" evidence="9">
    <location>
        <begin position="159"/>
        <end position="194"/>
    </location>
</feature>
<dbReference type="EMBL" id="KB587994">
    <property type="protein sequence ID" value="EMP25583.1"/>
    <property type="molecule type" value="Genomic_DNA"/>
</dbReference>
<comment type="subcellular location">
    <subcellularLocation>
        <location evidence="1">Nucleus</location>
    </subcellularLocation>
</comment>
<evidence type="ECO:0000256" key="4">
    <source>
        <dbReference type="ARBA" id="ARBA00022491"/>
    </source>
</evidence>
<keyword evidence="7" id="KW-0804">Transcription</keyword>
<sequence>MERVKEKPRDVDLDWIFCGKPVQLRPDVIVTDEAQKKIILIDITVSFKNRTPAFHEARARKLEKDSPLADTLRAKGYEWGSEPEKAPGEADTVRSPPREQGFAARCEELLLAEEMATEQPMGPTEEQLEILEYNFSKVNKHPDPTTLCLIAAEAGLSEEETLPYSPDPLLNPPHNSTPRPIALQPQPIPQLYSS</sequence>
<keyword evidence="5" id="KW-0805">Transcription regulation</keyword>
<keyword evidence="4" id="KW-0678">Repressor</keyword>
<feature type="compositionally biased region" description="Basic and acidic residues" evidence="9">
    <location>
        <begin position="79"/>
        <end position="92"/>
    </location>
</feature>
<keyword evidence="6 10" id="KW-0371">Homeobox</keyword>
<evidence type="ECO:0000256" key="7">
    <source>
        <dbReference type="ARBA" id="ARBA00023163"/>
    </source>
</evidence>
<evidence type="ECO:0000313" key="10">
    <source>
        <dbReference type="EMBL" id="EMP25583.1"/>
    </source>
</evidence>
<dbReference type="GO" id="GO:0030154">
    <property type="term" value="P:cell differentiation"/>
    <property type="evidence" value="ECO:0007669"/>
    <property type="project" value="InterPro"/>
</dbReference>
<reference evidence="11" key="1">
    <citation type="journal article" date="2013" name="Nat. Genet.">
        <title>The draft genomes of soft-shell turtle and green sea turtle yield insights into the development and evolution of the turtle-specific body plan.</title>
        <authorList>
            <person name="Wang Z."/>
            <person name="Pascual-Anaya J."/>
            <person name="Zadissa A."/>
            <person name="Li W."/>
            <person name="Niimura Y."/>
            <person name="Huang Z."/>
            <person name="Li C."/>
            <person name="White S."/>
            <person name="Xiong Z."/>
            <person name="Fang D."/>
            <person name="Wang B."/>
            <person name="Ming Y."/>
            <person name="Chen Y."/>
            <person name="Zheng Y."/>
            <person name="Kuraku S."/>
            <person name="Pignatelli M."/>
            <person name="Herrero J."/>
            <person name="Beal K."/>
            <person name="Nozawa M."/>
            <person name="Li Q."/>
            <person name="Wang J."/>
            <person name="Zhang H."/>
            <person name="Yu L."/>
            <person name="Shigenobu S."/>
            <person name="Wang J."/>
            <person name="Liu J."/>
            <person name="Flicek P."/>
            <person name="Searle S."/>
            <person name="Wang J."/>
            <person name="Kuratani S."/>
            <person name="Yin Y."/>
            <person name="Aken B."/>
            <person name="Zhang G."/>
            <person name="Irie N."/>
        </authorList>
    </citation>
    <scope>NUCLEOTIDE SEQUENCE [LARGE SCALE GENOMIC DNA]</scope>
</reference>
<evidence type="ECO:0000256" key="9">
    <source>
        <dbReference type="SAM" id="MobiDB-lite"/>
    </source>
</evidence>
<evidence type="ECO:0000256" key="1">
    <source>
        <dbReference type="ARBA" id="ARBA00004123"/>
    </source>
</evidence>
<dbReference type="PANTHER" id="PTHR21408">
    <property type="entry name" value="HOMEODOMAIN-ONLY PROTEIN"/>
    <property type="match status" value="1"/>
</dbReference>
<feature type="compositionally biased region" description="Low complexity" evidence="9">
    <location>
        <begin position="178"/>
        <end position="194"/>
    </location>
</feature>
<keyword evidence="11" id="KW-1185">Reference proteome</keyword>
<organism evidence="10 11">
    <name type="scientific">Chelonia mydas</name>
    <name type="common">Green sea-turtle</name>
    <name type="synonym">Chelonia agassizi</name>
    <dbReference type="NCBI Taxonomy" id="8469"/>
    <lineage>
        <taxon>Eukaryota</taxon>
        <taxon>Metazoa</taxon>
        <taxon>Chordata</taxon>
        <taxon>Craniata</taxon>
        <taxon>Vertebrata</taxon>
        <taxon>Euteleostomi</taxon>
        <taxon>Archelosauria</taxon>
        <taxon>Testudinata</taxon>
        <taxon>Testudines</taxon>
        <taxon>Cryptodira</taxon>
        <taxon>Durocryptodira</taxon>
        <taxon>Americhelydia</taxon>
        <taxon>Chelonioidea</taxon>
        <taxon>Cheloniidae</taxon>
        <taxon>Chelonia</taxon>
    </lineage>
</organism>
<keyword evidence="10" id="KW-0238">DNA-binding</keyword>
<protein>
    <recommendedName>
        <fullName evidence="2">Homeodomain-only protein</fullName>
    </recommendedName>
</protein>